<dbReference type="Proteomes" id="UP000004594">
    <property type="component" value="Unassembled WGS sequence"/>
</dbReference>
<organism evidence="11 12">
    <name type="scientific">Dialister micraerophilus UPII 345-E</name>
    <dbReference type="NCBI Taxonomy" id="910314"/>
    <lineage>
        <taxon>Bacteria</taxon>
        <taxon>Bacillati</taxon>
        <taxon>Bacillota</taxon>
        <taxon>Negativicutes</taxon>
        <taxon>Veillonellales</taxon>
        <taxon>Veillonellaceae</taxon>
        <taxon>Dialister</taxon>
    </lineage>
</organism>
<keyword evidence="6 7" id="KW-0472">Membrane</keyword>
<protein>
    <submittedName>
        <fullName evidence="11">Transporter, small conductance mechanosensitive ion channel MscS family protein</fullName>
    </submittedName>
</protein>
<evidence type="ECO:0000256" key="3">
    <source>
        <dbReference type="ARBA" id="ARBA00022475"/>
    </source>
</evidence>
<dbReference type="InterPro" id="IPR045275">
    <property type="entry name" value="MscS_archaea/bacteria_type"/>
</dbReference>
<evidence type="ECO:0000313" key="12">
    <source>
        <dbReference type="Proteomes" id="UP000004594"/>
    </source>
</evidence>
<accession>E4L8F6</accession>
<evidence type="ECO:0000256" key="6">
    <source>
        <dbReference type="ARBA" id="ARBA00023136"/>
    </source>
</evidence>
<dbReference type="OrthoDB" id="9809206at2"/>
<dbReference type="AlphaFoldDB" id="E4L8F6"/>
<feature type="domain" description="Mechanosensitive ion channel transmembrane helices 2/3" evidence="10">
    <location>
        <begin position="77"/>
        <end position="117"/>
    </location>
</feature>
<feature type="transmembrane region" description="Helical" evidence="7">
    <location>
        <begin position="28"/>
        <end position="51"/>
    </location>
</feature>
<dbReference type="InterPro" id="IPR006685">
    <property type="entry name" value="MscS_channel_2nd"/>
</dbReference>
<dbReference type="Gene3D" id="1.10.287.1260">
    <property type="match status" value="1"/>
</dbReference>
<dbReference type="Gene3D" id="3.30.70.100">
    <property type="match status" value="1"/>
</dbReference>
<dbReference type="InterPro" id="IPR023408">
    <property type="entry name" value="MscS_beta-dom_sf"/>
</dbReference>
<dbReference type="EMBL" id="AENT01000012">
    <property type="protein sequence ID" value="EFR42946.1"/>
    <property type="molecule type" value="Genomic_DNA"/>
</dbReference>
<dbReference type="PANTHER" id="PTHR30221">
    <property type="entry name" value="SMALL-CONDUCTANCE MECHANOSENSITIVE CHANNEL"/>
    <property type="match status" value="1"/>
</dbReference>
<evidence type="ECO:0000256" key="7">
    <source>
        <dbReference type="SAM" id="Phobius"/>
    </source>
</evidence>
<dbReference type="PANTHER" id="PTHR30221:SF1">
    <property type="entry name" value="SMALL-CONDUCTANCE MECHANOSENSITIVE CHANNEL"/>
    <property type="match status" value="1"/>
</dbReference>
<evidence type="ECO:0000259" key="9">
    <source>
        <dbReference type="Pfam" id="PF21082"/>
    </source>
</evidence>
<dbReference type="Gene3D" id="2.30.30.60">
    <property type="match status" value="1"/>
</dbReference>
<comment type="subcellular location">
    <subcellularLocation>
        <location evidence="1">Cell membrane</location>
        <topology evidence="1">Multi-pass membrane protein</topology>
    </subcellularLocation>
</comment>
<dbReference type="SUPFAM" id="SSF82689">
    <property type="entry name" value="Mechanosensitive channel protein MscS (YggB), C-terminal domain"/>
    <property type="match status" value="1"/>
</dbReference>
<feature type="transmembrane region" description="Helical" evidence="7">
    <location>
        <begin position="71"/>
        <end position="93"/>
    </location>
</feature>
<dbReference type="GO" id="GO:0008381">
    <property type="term" value="F:mechanosensitive monoatomic ion channel activity"/>
    <property type="evidence" value="ECO:0007669"/>
    <property type="project" value="InterPro"/>
</dbReference>
<dbReference type="SUPFAM" id="SSF50182">
    <property type="entry name" value="Sm-like ribonucleoproteins"/>
    <property type="match status" value="1"/>
</dbReference>
<name>E4L8F6_9FIRM</name>
<dbReference type="Pfam" id="PF21088">
    <property type="entry name" value="MS_channel_1st"/>
    <property type="match status" value="1"/>
</dbReference>
<dbReference type="InterPro" id="IPR010920">
    <property type="entry name" value="LSM_dom_sf"/>
</dbReference>
<dbReference type="InterPro" id="IPR011014">
    <property type="entry name" value="MscS_channel_TM-2"/>
</dbReference>
<dbReference type="SUPFAM" id="SSF82861">
    <property type="entry name" value="Mechanosensitive channel protein MscS (YggB), transmembrane region"/>
    <property type="match status" value="1"/>
</dbReference>
<dbReference type="eggNOG" id="COG0668">
    <property type="taxonomic scope" value="Bacteria"/>
</dbReference>
<evidence type="ECO:0000313" key="11">
    <source>
        <dbReference type="EMBL" id="EFR42946.1"/>
    </source>
</evidence>
<keyword evidence="4 7" id="KW-0812">Transmembrane</keyword>
<evidence type="ECO:0000256" key="1">
    <source>
        <dbReference type="ARBA" id="ARBA00004651"/>
    </source>
</evidence>
<dbReference type="Pfam" id="PF00924">
    <property type="entry name" value="MS_channel_2nd"/>
    <property type="match status" value="1"/>
</dbReference>
<dbReference type="Pfam" id="PF21082">
    <property type="entry name" value="MS_channel_3rd"/>
    <property type="match status" value="1"/>
</dbReference>
<sequence length="293" mass="33015">MPENNVVQKVVTERVGWTENLLISVKKWALINGINIILAVIVFLIGFFICIQIRKFALKIFKKSTIEPSAINFLTEIIYFLAIIVVAMISLSVAGVSTTSLAAVLGGLGIGVGMGLKDNIGNVASGVFILIFKPFQVGDYISVSGYEGNVRNIRVMYTQIETTARQMIIIPNLQINNSIIKNYSFFDTRNIEFNFDVGYDTNLVKCIELLRKTFQKDKFVVDKKIVEVYVKGLAEYGVRIYVRVRVDRKAYFEAQSELYINALEALDKAGIELPFPKLEIYQKNNENVDNKKA</sequence>
<dbReference type="InterPro" id="IPR049278">
    <property type="entry name" value="MS_channel_C"/>
</dbReference>
<gene>
    <name evidence="11" type="ORF">HMPREF9220_1140</name>
</gene>
<keyword evidence="3" id="KW-1003">Cell membrane</keyword>
<evidence type="ECO:0000256" key="2">
    <source>
        <dbReference type="ARBA" id="ARBA00008017"/>
    </source>
</evidence>
<evidence type="ECO:0000256" key="4">
    <source>
        <dbReference type="ARBA" id="ARBA00022692"/>
    </source>
</evidence>
<feature type="transmembrane region" description="Helical" evidence="7">
    <location>
        <begin position="99"/>
        <end position="116"/>
    </location>
</feature>
<evidence type="ECO:0000259" key="10">
    <source>
        <dbReference type="Pfam" id="PF21088"/>
    </source>
</evidence>
<reference evidence="11 12" key="1">
    <citation type="submission" date="2010-11" db="EMBL/GenBank/DDBJ databases">
        <authorList>
            <person name="Durkin A.S."/>
            <person name="Madupu R."/>
            <person name="Torralba M."/>
            <person name="Gillis M."/>
            <person name="Methe B."/>
            <person name="Sutton G."/>
            <person name="Nelson K.E."/>
        </authorList>
    </citation>
    <scope>NUCLEOTIDE SEQUENCE [LARGE SCALE GENOMIC DNA]</scope>
    <source>
        <strain evidence="11 12">UPII 345-E</strain>
    </source>
</reference>
<proteinExistence type="inferred from homology"/>
<comment type="similarity">
    <text evidence="2">Belongs to the MscS (TC 1.A.23) family.</text>
</comment>
<feature type="domain" description="Mechanosensitive ion channel MscS" evidence="8">
    <location>
        <begin position="120"/>
        <end position="184"/>
    </location>
</feature>
<evidence type="ECO:0000259" key="8">
    <source>
        <dbReference type="Pfam" id="PF00924"/>
    </source>
</evidence>
<dbReference type="RefSeq" id="WP_007554353.1">
    <property type="nucleotide sequence ID" value="NZ_AENT01000012.1"/>
</dbReference>
<evidence type="ECO:0000256" key="5">
    <source>
        <dbReference type="ARBA" id="ARBA00022989"/>
    </source>
</evidence>
<dbReference type="InterPro" id="IPR049142">
    <property type="entry name" value="MS_channel_1st"/>
</dbReference>
<dbReference type="InterPro" id="IPR011066">
    <property type="entry name" value="MscS_channel_C_sf"/>
</dbReference>
<feature type="domain" description="Mechanosensitive ion channel MscS C-terminal" evidence="9">
    <location>
        <begin position="191"/>
        <end position="273"/>
    </location>
</feature>
<keyword evidence="5 7" id="KW-1133">Transmembrane helix</keyword>
<comment type="caution">
    <text evidence="11">The sequence shown here is derived from an EMBL/GenBank/DDBJ whole genome shotgun (WGS) entry which is preliminary data.</text>
</comment>
<dbReference type="GO" id="GO:0005886">
    <property type="term" value="C:plasma membrane"/>
    <property type="evidence" value="ECO:0007669"/>
    <property type="project" value="UniProtKB-SubCell"/>
</dbReference>